<dbReference type="Proteomes" id="UP000680038">
    <property type="component" value="Unassembled WGS sequence"/>
</dbReference>
<comment type="caution">
    <text evidence="7">The sequence shown here is derived from an EMBL/GenBank/DDBJ whole genome shotgun (WGS) entry which is preliminary data.</text>
</comment>
<evidence type="ECO:0000256" key="1">
    <source>
        <dbReference type="ARBA" id="ARBA00004651"/>
    </source>
</evidence>
<evidence type="ECO:0000313" key="8">
    <source>
        <dbReference type="Proteomes" id="UP000680038"/>
    </source>
</evidence>
<feature type="transmembrane region" description="Helical" evidence="6">
    <location>
        <begin position="383"/>
        <end position="401"/>
    </location>
</feature>
<keyword evidence="8" id="KW-1185">Reference proteome</keyword>
<dbReference type="RefSeq" id="WP_215238516.1">
    <property type="nucleotide sequence ID" value="NZ_CAJRAF010000002.1"/>
</dbReference>
<feature type="transmembrane region" description="Helical" evidence="6">
    <location>
        <begin position="408"/>
        <end position="426"/>
    </location>
</feature>
<gene>
    <name evidence="7" type="ORF">DYBT9275_01820</name>
</gene>
<dbReference type="EMBL" id="CAJRAF010000002">
    <property type="protein sequence ID" value="CAG4997639.1"/>
    <property type="molecule type" value="Genomic_DNA"/>
</dbReference>
<feature type="transmembrane region" description="Helical" evidence="6">
    <location>
        <begin position="438"/>
        <end position="460"/>
    </location>
</feature>
<feature type="transmembrane region" description="Helical" evidence="6">
    <location>
        <begin position="53"/>
        <end position="78"/>
    </location>
</feature>
<dbReference type="GO" id="GO:0043190">
    <property type="term" value="C:ATP-binding cassette (ABC) transporter complex"/>
    <property type="evidence" value="ECO:0007669"/>
    <property type="project" value="TreeGrafter"/>
</dbReference>
<evidence type="ECO:0000313" key="7">
    <source>
        <dbReference type="EMBL" id="CAG4997639.1"/>
    </source>
</evidence>
<comment type="subcellular location">
    <subcellularLocation>
        <location evidence="1">Cell membrane</location>
        <topology evidence="1">Multi-pass membrane protein</topology>
    </subcellularLocation>
</comment>
<evidence type="ECO:0000256" key="3">
    <source>
        <dbReference type="ARBA" id="ARBA00022692"/>
    </source>
</evidence>
<reference evidence="7" key="1">
    <citation type="submission" date="2021-04" db="EMBL/GenBank/DDBJ databases">
        <authorList>
            <person name="Rodrigo-Torres L."/>
            <person name="Arahal R. D."/>
            <person name="Lucena T."/>
        </authorList>
    </citation>
    <scope>NUCLEOTIDE SEQUENCE</scope>
    <source>
        <strain evidence="7">CECT 9275</strain>
    </source>
</reference>
<keyword evidence="5 6" id="KW-0472">Membrane</keyword>
<dbReference type="AlphaFoldDB" id="A0A916JBX7"/>
<evidence type="ECO:0008006" key="9">
    <source>
        <dbReference type="Google" id="ProtNLM"/>
    </source>
</evidence>
<accession>A0A916JBX7</accession>
<evidence type="ECO:0000256" key="4">
    <source>
        <dbReference type="ARBA" id="ARBA00022989"/>
    </source>
</evidence>
<keyword evidence="4 6" id="KW-1133">Transmembrane helix</keyword>
<dbReference type="GO" id="GO:0015920">
    <property type="term" value="P:lipopolysaccharide transport"/>
    <property type="evidence" value="ECO:0007669"/>
    <property type="project" value="TreeGrafter"/>
</dbReference>
<proteinExistence type="predicted"/>
<name>A0A916JBX7_9BACT</name>
<dbReference type="PANTHER" id="PTHR33529">
    <property type="entry name" value="SLR0882 PROTEIN-RELATED"/>
    <property type="match status" value="1"/>
</dbReference>
<evidence type="ECO:0000256" key="5">
    <source>
        <dbReference type="ARBA" id="ARBA00023136"/>
    </source>
</evidence>
<dbReference type="Pfam" id="PF03739">
    <property type="entry name" value="LptF_LptG"/>
    <property type="match status" value="1"/>
</dbReference>
<keyword evidence="2" id="KW-1003">Cell membrane</keyword>
<sequence length="497" mass="56196">MKKLDKLILKTFWGPFVITMSVVVFIFLMRIMIFYIDDFVSKDLGITDYAQLFFYFSLITVPTALPLAMLLSSLMAFGNLGEFFELTAIKSAGISVTRAMLPLFIVAVFVSIFSFFFNDRVSPWANLKGYSLLYDIKTAKATLKIKEGIFYNDLPGYSIKVDKKLENGRMIGMVIYKHDNRSYEVGNTQIILADSGRMYSINNNSYLVIELYHGTMYDDMVNSAGSRPVYISSPSAGVQRNSSFQRNGFKHYKLVESLASFGMKRTDEQQFKYHEFMKNIADLSHTADSLKKSFDEGTKSLLPNSQQYYSYQYKQGTDKTLKPGKWVDSLLAVPLTDSLKKEVLANAKSASNSMLNFADSNDMYLGARLKDASKYELEMHHKFTQALSCLIMFLIGAPLGAIIKKGGFGVPVLVSIIFFILLYVLTNQGDKLVKDGLLSVPVGAWMANSTLLIAGLYFIAKARSDSRLFEKDVYEMQIKRLKDKWTSRFGKSRLIQS</sequence>
<feature type="transmembrane region" description="Helical" evidence="6">
    <location>
        <begin position="12"/>
        <end position="33"/>
    </location>
</feature>
<keyword evidence="3 6" id="KW-0812">Transmembrane</keyword>
<organism evidence="7 8">
    <name type="scientific">Dyadobacter helix</name>
    <dbReference type="NCBI Taxonomy" id="2822344"/>
    <lineage>
        <taxon>Bacteria</taxon>
        <taxon>Pseudomonadati</taxon>
        <taxon>Bacteroidota</taxon>
        <taxon>Cytophagia</taxon>
        <taxon>Cytophagales</taxon>
        <taxon>Spirosomataceae</taxon>
        <taxon>Dyadobacter</taxon>
    </lineage>
</organism>
<dbReference type="InterPro" id="IPR005495">
    <property type="entry name" value="LptG/LptF_permease"/>
</dbReference>
<evidence type="ECO:0000256" key="6">
    <source>
        <dbReference type="SAM" id="Phobius"/>
    </source>
</evidence>
<evidence type="ECO:0000256" key="2">
    <source>
        <dbReference type="ARBA" id="ARBA00022475"/>
    </source>
</evidence>
<dbReference type="PANTHER" id="PTHR33529:SF6">
    <property type="entry name" value="YJGP_YJGQ FAMILY PERMEASE"/>
    <property type="match status" value="1"/>
</dbReference>
<protein>
    <recommendedName>
        <fullName evidence="9">Lipopolysaccharide export system permease protein</fullName>
    </recommendedName>
</protein>
<feature type="transmembrane region" description="Helical" evidence="6">
    <location>
        <begin position="99"/>
        <end position="117"/>
    </location>
</feature>